<reference evidence="2 3" key="1">
    <citation type="submission" date="2023-01" db="EMBL/GenBank/DDBJ databases">
        <title>Novel species of the genus Asticcacaulis isolated from rivers.</title>
        <authorList>
            <person name="Lu H."/>
        </authorList>
    </citation>
    <scope>NUCLEOTIDE SEQUENCE [LARGE SCALE GENOMIC DNA]</scope>
    <source>
        <strain evidence="2 3">DXS10W</strain>
    </source>
</reference>
<dbReference type="InterPro" id="IPR018754">
    <property type="entry name" value="RovC-like_DNA-bd"/>
</dbReference>
<accession>A0ABT5IBH6</accession>
<feature type="domain" description="T6SS Transcription factor RovC-like DNA binding" evidence="1">
    <location>
        <begin position="57"/>
        <end position="152"/>
    </location>
</feature>
<protein>
    <submittedName>
        <fullName evidence="2">DUF2285 domain-containing protein</fullName>
    </submittedName>
</protein>
<dbReference type="Proteomes" id="UP001216595">
    <property type="component" value="Unassembled WGS sequence"/>
</dbReference>
<evidence type="ECO:0000313" key="3">
    <source>
        <dbReference type="Proteomes" id="UP001216595"/>
    </source>
</evidence>
<evidence type="ECO:0000259" key="1">
    <source>
        <dbReference type="Pfam" id="PF10074"/>
    </source>
</evidence>
<organism evidence="2 3">
    <name type="scientific">Asticcacaulis currens</name>
    <dbReference type="NCBI Taxonomy" id="2984210"/>
    <lineage>
        <taxon>Bacteria</taxon>
        <taxon>Pseudomonadati</taxon>
        <taxon>Pseudomonadota</taxon>
        <taxon>Alphaproteobacteria</taxon>
        <taxon>Caulobacterales</taxon>
        <taxon>Caulobacteraceae</taxon>
        <taxon>Asticcacaulis</taxon>
    </lineage>
</organism>
<dbReference type="Pfam" id="PF10074">
    <property type="entry name" value="RovC_DNA-bd"/>
    <property type="match status" value="1"/>
</dbReference>
<gene>
    <name evidence="2" type="ORF">PQU94_04435</name>
</gene>
<comment type="caution">
    <text evidence="2">The sequence shown here is derived from an EMBL/GenBank/DDBJ whole genome shotgun (WGS) entry which is preliminary data.</text>
</comment>
<dbReference type="EMBL" id="JAQQKW010000002">
    <property type="protein sequence ID" value="MDC7693527.1"/>
    <property type="molecule type" value="Genomic_DNA"/>
</dbReference>
<name>A0ABT5IBH6_9CAUL</name>
<sequence>MNEVSAKRDLLRDAFGHEWLILADEVGQVQLDITQGTLTEGPVLLHFDLTGFRTFSAKLKTLARLEALHRIGRFPRALFPPETGTAKWARALQAYDGMCAGASHREIGAALFGEKRVREEWNGRSDYLHSQVRRLLIYARKMVDGGYKSLLQ</sequence>
<keyword evidence="3" id="KW-1185">Reference proteome</keyword>
<evidence type="ECO:0000313" key="2">
    <source>
        <dbReference type="EMBL" id="MDC7693527.1"/>
    </source>
</evidence>
<dbReference type="RefSeq" id="WP_272740288.1">
    <property type="nucleotide sequence ID" value="NZ_JAQQKW010000002.1"/>
</dbReference>
<proteinExistence type="predicted"/>